<feature type="compositionally biased region" description="Low complexity" evidence="1">
    <location>
        <begin position="479"/>
        <end position="506"/>
    </location>
</feature>
<keyword evidence="4" id="KW-1185">Reference proteome</keyword>
<evidence type="ECO:0000313" key="3">
    <source>
        <dbReference type="EMBL" id="EFC36941.1"/>
    </source>
</evidence>
<protein>
    <submittedName>
        <fullName evidence="3">Uncharacterized protein</fullName>
    </submittedName>
</protein>
<name>D2W1X3_NAEGR</name>
<feature type="region of interest" description="Disordered" evidence="1">
    <location>
        <begin position="352"/>
        <end position="522"/>
    </location>
</feature>
<dbReference type="EMBL" id="GG738923">
    <property type="protein sequence ID" value="EFC36941.1"/>
    <property type="molecule type" value="Genomic_DNA"/>
</dbReference>
<dbReference type="OrthoDB" id="10411935at2759"/>
<feature type="compositionally biased region" description="Low complexity" evidence="1">
    <location>
        <begin position="366"/>
        <end position="375"/>
    </location>
</feature>
<evidence type="ECO:0000256" key="2">
    <source>
        <dbReference type="SAM" id="SignalP"/>
    </source>
</evidence>
<evidence type="ECO:0000313" key="4">
    <source>
        <dbReference type="Proteomes" id="UP000006671"/>
    </source>
</evidence>
<proteinExistence type="predicted"/>
<evidence type="ECO:0000256" key="1">
    <source>
        <dbReference type="SAM" id="MobiDB-lite"/>
    </source>
</evidence>
<gene>
    <name evidence="3" type="ORF">NAEGRDRAFT_82053</name>
</gene>
<sequence length="522" mass="58764">MHSKRTFLLACCFALMLCCQLWAAFVHAQQLDETSTSKTSQASRSTIREFILDPTTRQVIDQMKIAVSSEQEVEIAENFVLIAAKLREIYETIPKERFDESEIIQLREELLELIQFFTRKANRPSVDMMKYSLIQSATERYVNETQKKKDLSKNSEESDAEWITAALNIASSVMNIANDIGTYHEKISKVGNFIANQVSNGLDKVGLKKASGWAKDLGNGISKFSNEKIAPIENKIAKKIAPVVKSAPFQAVRRTLNVVTGVMSLKSGLNLLGMAKNVKLPKNFSALKSSIKTTTKAAKSLFKNKQARSRFSRIAKLTGKRAYRTFKKADLKTKYKTVKSLYGGAKSIKGALTFKRNERKPRQSNRRNNQNNRSRQYGRNRRNQNGRRNNRSNGRQRNNSRSTNNNRRGGRRGGNRGGRSVNRNNQRRNNNRSRGGQGRRNNGSRRGGNRGNTSRNSPRRHNTGGRSRQSNNNRRRSNSRPSYGNRGGRSSYRNSSPRRSSPSRGYSRGGGSRSSSRGGGRS</sequence>
<feature type="compositionally biased region" description="Basic residues" evidence="1">
    <location>
        <begin position="376"/>
        <end position="390"/>
    </location>
</feature>
<keyword evidence="2" id="KW-0732">Signal</keyword>
<feature type="compositionally biased region" description="Gly residues" evidence="1">
    <location>
        <begin position="507"/>
        <end position="522"/>
    </location>
</feature>
<accession>D2W1X3</accession>
<dbReference type="AlphaFoldDB" id="D2W1X3"/>
<dbReference type="OMA" id="ANNIGTY"/>
<feature type="compositionally biased region" description="Low complexity" evidence="1">
    <location>
        <begin position="391"/>
        <end position="407"/>
    </location>
</feature>
<dbReference type="GeneID" id="8856190"/>
<dbReference type="RefSeq" id="XP_002669685.1">
    <property type="nucleotide sequence ID" value="XM_002669639.1"/>
</dbReference>
<organism evidence="4">
    <name type="scientific">Naegleria gruberi</name>
    <name type="common">Amoeba</name>
    <dbReference type="NCBI Taxonomy" id="5762"/>
    <lineage>
        <taxon>Eukaryota</taxon>
        <taxon>Discoba</taxon>
        <taxon>Heterolobosea</taxon>
        <taxon>Tetramitia</taxon>
        <taxon>Eutetramitia</taxon>
        <taxon>Vahlkampfiidae</taxon>
        <taxon>Naegleria</taxon>
    </lineage>
</organism>
<dbReference type="Proteomes" id="UP000006671">
    <property type="component" value="Unassembled WGS sequence"/>
</dbReference>
<feature type="chain" id="PRO_5003038937" evidence="2">
    <location>
        <begin position="29"/>
        <end position="522"/>
    </location>
</feature>
<feature type="signal peptide" evidence="2">
    <location>
        <begin position="1"/>
        <end position="28"/>
    </location>
</feature>
<dbReference type="VEuPathDB" id="AmoebaDB:NAEGRDRAFT_82053"/>
<reference evidence="3 4" key="1">
    <citation type="journal article" date="2010" name="Cell">
        <title>The genome of Naegleria gruberi illuminates early eukaryotic versatility.</title>
        <authorList>
            <person name="Fritz-Laylin L.K."/>
            <person name="Prochnik S.E."/>
            <person name="Ginger M.L."/>
            <person name="Dacks J.B."/>
            <person name="Carpenter M.L."/>
            <person name="Field M.C."/>
            <person name="Kuo A."/>
            <person name="Paredez A."/>
            <person name="Chapman J."/>
            <person name="Pham J."/>
            <person name="Shu S."/>
            <person name="Neupane R."/>
            <person name="Cipriano M."/>
            <person name="Mancuso J."/>
            <person name="Tu H."/>
            <person name="Salamov A."/>
            <person name="Lindquist E."/>
            <person name="Shapiro H."/>
            <person name="Lucas S."/>
            <person name="Grigoriev I.V."/>
            <person name="Cande W.Z."/>
            <person name="Fulton C."/>
            <person name="Rokhsar D.S."/>
            <person name="Dawson S.C."/>
        </authorList>
    </citation>
    <scope>NUCLEOTIDE SEQUENCE [LARGE SCALE GENOMIC DNA]</scope>
    <source>
        <strain evidence="3 4">NEG-M</strain>
    </source>
</reference>
<dbReference type="InParanoid" id="D2W1X3"/>
<dbReference type="KEGG" id="ngr:NAEGRDRAFT_82053"/>